<dbReference type="EMBL" id="LAZR01000840">
    <property type="protein sequence ID" value="KKN56501.1"/>
    <property type="molecule type" value="Genomic_DNA"/>
</dbReference>
<dbReference type="Gene3D" id="3.90.1530.30">
    <property type="match status" value="1"/>
</dbReference>
<protein>
    <recommendedName>
        <fullName evidence="2">ParB-like N-terminal domain-containing protein</fullName>
    </recommendedName>
</protein>
<dbReference type="InterPro" id="IPR003115">
    <property type="entry name" value="ParB_N"/>
</dbReference>
<dbReference type="GO" id="GO:0005694">
    <property type="term" value="C:chromosome"/>
    <property type="evidence" value="ECO:0007669"/>
    <property type="project" value="TreeGrafter"/>
</dbReference>
<evidence type="ECO:0000256" key="1">
    <source>
        <dbReference type="SAM" id="MobiDB-lite"/>
    </source>
</evidence>
<dbReference type="AlphaFoldDB" id="A0A0F9U5C2"/>
<organism evidence="3">
    <name type="scientific">marine sediment metagenome</name>
    <dbReference type="NCBI Taxonomy" id="412755"/>
    <lineage>
        <taxon>unclassified sequences</taxon>
        <taxon>metagenomes</taxon>
        <taxon>ecological metagenomes</taxon>
    </lineage>
</organism>
<feature type="region of interest" description="Disordered" evidence="1">
    <location>
        <begin position="1"/>
        <end position="59"/>
    </location>
</feature>
<sequence>MSGKNKFGFAPLDAAASAKRRPREPGPMGAAVRDVAENLQETTEAKIEQRRRNAEDAKTFRQAQGEGRVLYQIPLSDIFTDDLPRDRMALDEVAQSDEMEELKSSIRDRGQREPVEVYVGPNGYYQLKKGWRRFTALSQLFTETKDERFGTITARVESGDGDRISRYVDMVEENVVREDLSFAEMAQVAITAARDADVDEVDPAELVSRLYSALHKTKRSYIKSFVFLLSALGDDLKWPKSIPRNLGVDASRALRSPDQAVALRAQLAASASSEEQNTVLRNFVATSQSSNAPVPAKALAEPKQKFEFYVGKTKVTARQGECRLVSEINFATMPKKQLEDAVRAFEEVLNGGPRIR</sequence>
<accession>A0A0F9U5C2</accession>
<dbReference type="GO" id="GO:0007059">
    <property type="term" value="P:chromosome segregation"/>
    <property type="evidence" value="ECO:0007669"/>
    <property type="project" value="TreeGrafter"/>
</dbReference>
<dbReference type="PANTHER" id="PTHR33375:SF1">
    <property type="entry name" value="CHROMOSOME-PARTITIONING PROTEIN PARB-RELATED"/>
    <property type="match status" value="1"/>
</dbReference>
<evidence type="ECO:0000259" key="2">
    <source>
        <dbReference type="Pfam" id="PF02195"/>
    </source>
</evidence>
<dbReference type="InterPro" id="IPR036086">
    <property type="entry name" value="ParB/Sulfiredoxin_sf"/>
</dbReference>
<dbReference type="PANTHER" id="PTHR33375">
    <property type="entry name" value="CHROMOSOME-PARTITIONING PROTEIN PARB-RELATED"/>
    <property type="match status" value="1"/>
</dbReference>
<dbReference type="SUPFAM" id="SSF110849">
    <property type="entry name" value="ParB/Sulfiredoxin"/>
    <property type="match status" value="1"/>
</dbReference>
<reference evidence="3" key="1">
    <citation type="journal article" date="2015" name="Nature">
        <title>Complex archaea that bridge the gap between prokaryotes and eukaryotes.</title>
        <authorList>
            <person name="Spang A."/>
            <person name="Saw J.H."/>
            <person name="Jorgensen S.L."/>
            <person name="Zaremba-Niedzwiedzka K."/>
            <person name="Martijn J."/>
            <person name="Lind A.E."/>
            <person name="van Eijk R."/>
            <person name="Schleper C."/>
            <person name="Guy L."/>
            <person name="Ettema T.J."/>
        </authorList>
    </citation>
    <scope>NUCLEOTIDE SEQUENCE</scope>
</reference>
<feature type="compositionally biased region" description="Basic and acidic residues" evidence="1">
    <location>
        <begin position="43"/>
        <end position="59"/>
    </location>
</feature>
<gene>
    <name evidence="3" type="ORF">LCGC14_0571470</name>
</gene>
<evidence type="ECO:0000313" key="3">
    <source>
        <dbReference type="EMBL" id="KKN56501.1"/>
    </source>
</evidence>
<proteinExistence type="predicted"/>
<comment type="caution">
    <text evidence="3">The sequence shown here is derived from an EMBL/GenBank/DDBJ whole genome shotgun (WGS) entry which is preliminary data.</text>
</comment>
<name>A0A0F9U5C2_9ZZZZ</name>
<feature type="domain" description="ParB-like N-terminal" evidence="2">
    <location>
        <begin position="80"/>
        <end position="141"/>
    </location>
</feature>
<dbReference type="Pfam" id="PF02195">
    <property type="entry name" value="ParB_N"/>
    <property type="match status" value="1"/>
</dbReference>
<dbReference type="InterPro" id="IPR050336">
    <property type="entry name" value="Chromosome_partition/occlusion"/>
</dbReference>